<evidence type="ECO:0000256" key="4">
    <source>
        <dbReference type="ARBA" id="ARBA00023175"/>
    </source>
</evidence>
<dbReference type="InterPro" id="IPR001752">
    <property type="entry name" value="Kinesin_motor_dom"/>
</dbReference>
<organism evidence="10 11">
    <name type="scientific">Symbiodinium natans</name>
    <dbReference type="NCBI Taxonomy" id="878477"/>
    <lineage>
        <taxon>Eukaryota</taxon>
        <taxon>Sar</taxon>
        <taxon>Alveolata</taxon>
        <taxon>Dinophyceae</taxon>
        <taxon>Suessiales</taxon>
        <taxon>Symbiodiniaceae</taxon>
        <taxon>Symbiodinium</taxon>
    </lineage>
</organism>
<dbReference type="PRINTS" id="PR00380">
    <property type="entry name" value="KINESINHEAVY"/>
</dbReference>
<evidence type="ECO:0000256" key="3">
    <source>
        <dbReference type="ARBA" id="ARBA00022840"/>
    </source>
</evidence>
<feature type="compositionally biased region" description="Polar residues" evidence="8">
    <location>
        <begin position="711"/>
        <end position="722"/>
    </location>
</feature>
<dbReference type="Gene3D" id="3.40.850.10">
    <property type="entry name" value="Kinesin motor domain"/>
    <property type="match status" value="1"/>
</dbReference>
<dbReference type="AlphaFoldDB" id="A0A812UCF6"/>
<feature type="compositionally biased region" description="Polar residues" evidence="8">
    <location>
        <begin position="44"/>
        <end position="54"/>
    </location>
</feature>
<dbReference type="PROSITE" id="PS00411">
    <property type="entry name" value="KINESIN_MOTOR_1"/>
    <property type="match status" value="1"/>
</dbReference>
<dbReference type="PANTHER" id="PTHR47971:SF20">
    <property type="entry name" value="KINESIN-LIKE PROTEIN KIF24"/>
    <property type="match status" value="1"/>
</dbReference>
<dbReference type="InterPro" id="IPR036961">
    <property type="entry name" value="Kinesin_motor_dom_sf"/>
</dbReference>
<name>A0A812UCF6_9DINO</name>
<dbReference type="GO" id="GO:0005874">
    <property type="term" value="C:microtubule"/>
    <property type="evidence" value="ECO:0007669"/>
    <property type="project" value="UniProtKB-KW"/>
</dbReference>
<evidence type="ECO:0000256" key="8">
    <source>
        <dbReference type="SAM" id="MobiDB-lite"/>
    </source>
</evidence>
<feature type="compositionally biased region" description="Low complexity" evidence="8">
    <location>
        <begin position="55"/>
        <end position="66"/>
    </location>
</feature>
<feature type="region of interest" description="Disordered" evidence="8">
    <location>
        <begin position="485"/>
        <end position="557"/>
    </location>
</feature>
<gene>
    <name evidence="10" type="primary">Klp10A</name>
    <name evidence="10" type="ORF">SNAT2548_LOCUS32027</name>
</gene>
<comment type="similarity">
    <text evidence="5">Belongs to the TRAFAC class myosin-kinesin ATPase superfamily. Kinesin family. KIN-13 subfamily.</text>
</comment>
<feature type="compositionally biased region" description="Basic and acidic residues" evidence="8">
    <location>
        <begin position="691"/>
        <end position="704"/>
    </location>
</feature>
<evidence type="ECO:0000259" key="9">
    <source>
        <dbReference type="PROSITE" id="PS50067"/>
    </source>
</evidence>
<keyword evidence="11" id="KW-1185">Reference proteome</keyword>
<evidence type="ECO:0000256" key="2">
    <source>
        <dbReference type="ARBA" id="ARBA00022741"/>
    </source>
</evidence>
<feature type="region of interest" description="Disordered" evidence="8">
    <location>
        <begin position="1"/>
        <end position="115"/>
    </location>
</feature>
<feature type="compositionally biased region" description="Basic and acidic residues" evidence="8">
    <location>
        <begin position="95"/>
        <end position="115"/>
    </location>
</feature>
<sequence length="753" mass="82509">MNVGIPSNRRTAQAGQNAGHARPRSPETKTGANRARSPALGKSSAPNPSGPTTRSSIASGGPPAGSVGSGSLGKGAHSAHGAQPNVRRVTSSTVEEIRRIDANREQRRRQAEEVRRSRQEEAALLGAQCGGHAPDIDFHRMIQNYRQQNYRQPVRFEPLDPGAPDGVMVCVRKRPIMQHEVTNSELDCVTACNPCAVIHETKLKVDGITKCLESHQFEFDRVFDEECTTEDVYTTVASPIVPWVLAKGGRATLFAYGQTGSGKTFTMTGIQRLLTEHLFEHVRRYSALDLTVSISFFEIYGGRPYDLLNNRQRLETLEDANNEVQIAGLVERGTANPQEMQQCIDLGNSLRTTQGTAINRDSSRSHAICVVFLRKTGGGSIHGKVTLVDLAGSERAADSKSSIRQRRVEGAQINKSLLALKECIRAMGDRREAHVPFRASKLTLVLRDAFISRGPAKTIMIACISPGMASADHSVNTLRYSDRLKEHPGQHPRSGKTVEDGDSAAGRRLSTGIRTQSPDRKLQSQRRSPSPTQERGVIAGARQRPNSGTVPDLSKDEVFDLHSEEELLDEDLEDLEDKHAGPCQQGGQGGGGPSALAPAAQAFPAASQAWAESRHWEDRIVTQHMHALQEDARLLTKESELLSQVQQGAAYDLEWYALEVDKIVRRKVEVYMNLMEDLAVFKTQLKRDETHAGARRLSRADARAEGPQPAPSTLNVPQTSPRLQAAMDGHPCNPQRTPRTPRLHAGELPSDVR</sequence>
<dbReference type="GO" id="GO:0007019">
    <property type="term" value="P:microtubule depolymerization"/>
    <property type="evidence" value="ECO:0007669"/>
    <property type="project" value="TreeGrafter"/>
</dbReference>
<proteinExistence type="inferred from homology"/>
<dbReference type="Proteomes" id="UP000604046">
    <property type="component" value="Unassembled WGS sequence"/>
</dbReference>
<evidence type="ECO:0000313" key="10">
    <source>
        <dbReference type="EMBL" id="CAE7565527.1"/>
    </source>
</evidence>
<evidence type="ECO:0000313" key="11">
    <source>
        <dbReference type="Proteomes" id="UP000604046"/>
    </source>
</evidence>
<feature type="compositionally biased region" description="Gly residues" evidence="8">
    <location>
        <begin position="584"/>
        <end position="593"/>
    </location>
</feature>
<evidence type="ECO:0000256" key="6">
    <source>
        <dbReference type="PROSITE-ProRule" id="PRU00283"/>
    </source>
</evidence>
<dbReference type="SUPFAM" id="SSF52540">
    <property type="entry name" value="P-loop containing nucleoside triphosphate hydrolases"/>
    <property type="match status" value="1"/>
</dbReference>
<dbReference type="GO" id="GO:0003777">
    <property type="term" value="F:microtubule motor activity"/>
    <property type="evidence" value="ECO:0007669"/>
    <property type="project" value="InterPro"/>
</dbReference>
<dbReference type="EMBL" id="CAJNDS010002689">
    <property type="protein sequence ID" value="CAE7565527.1"/>
    <property type="molecule type" value="Genomic_DNA"/>
</dbReference>
<accession>A0A812UCF6</accession>
<dbReference type="SMART" id="SM00129">
    <property type="entry name" value="KISc"/>
    <property type="match status" value="1"/>
</dbReference>
<feature type="region of interest" description="Disordered" evidence="8">
    <location>
        <begin position="691"/>
        <end position="753"/>
    </location>
</feature>
<evidence type="ECO:0000256" key="7">
    <source>
        <dbReference type="RuleBase" id="RU000394"/>
    </source>
</evidence>
<dbReference type="FunFam" id="3.40.850.10:FF:000012">
    <property type="entry name" value="Kinesin-like protein"/>
    <property type="match status" value="1"/>
</dbReference>
<reference evidence="10" key="1">
    <citation type="submission" date="2021-02" db="EMBL/GenBank/DDBJ databases">
        <authorList>
            <person name="Dougan E. K."/>
            <person name="Rhodes N."/>
            <person name="Thang M."/>
            <person name="Chan C."/>
        </authorList>
    </citation>
    <scope>NUCLEOTIDE SEQUENCE</scope>
</reference>
<protein>
    <recommendedName>
        <fullName evidence="7">Kinesin-like protein</fullName>
    </recommendedName>
</protein>
<dbReference type="InterPro" id="IPR027640">
    <property type="entry name" value="Kinesin-like_fam"/>
</dbReference>
<keyword evidence="3 6" id="KW-0067">ATP-binding</keyword>
<dbReference type="InterPro" id="IPR027417">
    <property type="entry name" value="P-loop_NTPase"/>
</dbReference>
<dbReference type="GO" id="GO:0005524">
    <property type="term" value="F:ATP binding"/>
    <property type="evidence" value="ECO:0007669"/>
    <property type="project" value="UniProtKB-UniRule"/>
</dbReference>
<dbReference type="OrthoDB" id="3176171at2759"/>
<evidence type="ECO:0000256" key="1">
    <source>
        <dbReference type="ARBA" id="ARBA00022701"/>
    </source>
</evidence>
<dbReference type="CDD" id="cd01367">
    <property type="entry name" value="KISc_KIF2_like"/>
    <property type="match status" value="1"/>
</dbReference>
<keyword evidence="1 7" id="KW-0493">Microtubule</keyword>
<dbReference type="PROSITE" id="PS50067">
    <property type="entry name" value="KINESIN_MOTOR_2"/>
    <property type="match status" value="1"/>
</dbReference>
<evidence type="ECO:0000256" key="5">
    <source>
        <dbReference type="ARBA" id="ARBA00061030"/>
    </source>
</evidence>
<dbReference type="GO" id="GO:0008017">
    <property type="term" value="F:microtubule binding"/>
    <property type="evidence" value="ECO:0007669"/>
    <property type="project" value="InterPro"/>
</dbReference>
<keyword evidence="4 6" id="KW-0505">Motor protein</keyword>
<dbReference type="InterPro" id="IPR019821">
    <property type="entry name" value="Kinesin_motor_CS"/>
</dbReference>
<feature type="binding site" evidence="6">
    <location>
        <begin position="257"/>
        <end position="264"/>
    </location>
    <ligand>
        <name>ATP</name>
        <dbReference type="ChEBI" id="CHEBI:30616"/>
    </ligand>
</feature>
<dbReference type="Pfam" id="PF00225">
    <property type="entry name" value="Kinesin"/>
    <property type="match status" value="1"/>
</dbReference>
<keyword evidence="2 6" id="KW-0547">Nucleotide-binding</keyword>
<dbReference type="GO" id="GO:0007018">
    <property type="term" value="P:microtubule-based movement"/>
    <property type="evidence" value="ECO:0007669"/>
    <property type="project" value="InterPro"/>
</dbReference>
<feature type="region of interest" description="Disordered" evidence="8">
    <location>
        <begin position="577"/>
        <end position="596"/>
    </location>
</feature>
<dbReference type="PANTHER" id="PTHR47971">
    <property type="entry name" value="KINESIN-RELATED PROTEIN 6"/>
    <property type="match status" value="1"/>
</dbReference>
<comment type="caution">
    <text evidence="10">The sequence shown here is derived from an EMBL/GenBank/DDBJ whole genome shotgun (WGS) entry which is preliminary data.</text>
</comment>
<feature type="domain" description="Kinesin motor" evidence="9">
    <location>
        <begin position="166"/>
        <end position="487"/>
    </location>
</feature>